<dbReference type="Gene3D" id="1.25.40.20">
    <property type="entry name" value="Ankyrin repeat-containing domain"/>
    <property type="match status" value="1"/>
</dbReference>
<dbReference type="VEuPathDB" id="CryptoDB:Cvel_13783"/>
<evidence type="ECO:0000313" key="1">
    <source>
        <dbReference type="EMBL" id="CEM55725.1"/>
    </source>
</evidence>
<dbReference type="InterPro" id="IPR036770">
    <property type="entry name" value="Ankyrin_rpt-contain_sf"/>
</dbReference>
<accession>A0A0G4IF49</accession>
<dbReference type="EMBL" id="CDMZ01005904">
    <property type="protein sequence ID" value="CEM55725.1"/>
    <property type="molecule type" value="Genomic_DNA"/>
</dbReference>
<dbReference type="SUPFAM" id="SSF48403">
    <property type="entry name" value="Ankyrin repeat"/>
    <property type="match status" value="1"/>
</dbReference>
<reference evidence="1" key="1">
    <citation type="submission" date="2014-11" db="EMBL/GenBank/DDBJ databases">
        <authorList>
            <person name="Otto D Thomas"/>
            <person name="Naeem Raeece"/>
        </authorList>
    </citation>
    <scope>NUCLEOTIDE SEQUENCE</scope>
</reference>
<proteinExistence type="predicted"/>
<sequence>MFNGRAHPLAAVIGNKGIGPVFASIIGLEIERLRKIVQLNHEFSSLEPEIFKHWFVAASAKGDKKELHRRAFNFLLKTDEPGSDWTRVLIELIKEETLRIRDEPYTDGPGLKITPLVIALAEMHNDIPAFEDHYKPILMALLEKGARVDVTLDDDETTPLHQAIDLMASHAVFSDHELAEAFVKAAKNARSLAWTYAMCIKVKETPMGPPGHLSASMNALQLALWRQNRLFVDILFREERTLAERCQLTWKLAGEKGEGKKKNVKKGGGAAAAAAGDSAETFSKMVPAWHIPLYNENYANWGEVLVRLAPSALNADSEGDTVLHQLAKRARTERDLEEVEDLLKAVAGPNAPVTPSSALLSFVYVDVSQNPYATVKVRKLVEAKNRQGETALSVVREAGMAKLLLTAGANVHSRNAELVG</sequence>
<name>A0A0G4IF49_9ALVE</name>
<gene>
    <name evidence="1" type="ORF">Cvel_13783</name>
</gene>
<protein>
    <submittedName>
        <fullName evidence="1">Uncharacterized protein</fullName>
    </submittedName>
</protein>
<organism evidence="1">
    <name type="scientific">Chromera velia CCMP2878</name>
    <dbReference type="NCBI Taxonomy" id="1169474"/>
    <lineage>
        <taxon>Eukaryota</taxon>
        <taxon>Sar</taxon>
        <taxon>Alveolata</taxon>
        <taxon>Colpodellida</taxon>
        <taxon>Chromeraceae</taxon>
        <taxon>Chromera</taxon>
    </lineage>
</organism>
<dbReference type="AlphaFoldDB" id="A0A0G4IF49"/>